<protein>
    <submittedName>
        <fullName evidence="2">Uncharacterized protein</fullName>
    </submittedName>
</protein>
<reference evidence="2" key="1">
    <citation type="journal article" date="2023" name="Nat. Microbiol.">
        <title>Babesia duncani multi-omics identifies virulence factors and drug targets.</title>
        <authorList>
            <person name="Singh P."/>
            <person name="Lonardi S."/>
            <person name="Liang Q."/>
            <person name="Vydyam P."/>
            <person name="Khabirova E."/>
            <person name="Fang T."/>
            <person name="Gihaz S."/>
            <person name="Thekkiniath J."/>
            <person name="Munshi M."/>
            <person name="Abel S."/>
            <person name="Ciampossin L."/>
            <person name="Batugedara G."/>
            <person name="Gupta M."/>
            <person name="Lu X.M."/>
            <person name="Lenz T."/>
            <person name="Chakravarty S."/>
            <person name="Cornillot E."/>
            <person name="Hu Y."/>
            <person name="Ma W."/>
            <person name="Gonzalez L.M."/>
            <person name="Sanchez S."/>
            <person name="Estrada K."/>
            <person name="Sanchez-Flores A."/>
            <person name="Montero E."/>
            <person name="Harb O.S."/>
            <person name="Le Roch K.G."/>
            <person name="Mamoun C.B."/>
        </authorList>
    </citation>
    <scope>NUCLEOTIDE SEQUENCE</scope>
    <source>
        <strain evidence="2">WA1</strain>
    </source>
</reference>
<gene>
    <name evidence="2" type="ORF">BdWA1_000386</name>
</gene>
<comment type="caution">
    <text evidence="2">The sequence shown here is derived from an EMBL/GenBank/DDBJ whole genome shotgun (WGS) entry which is preliminary data.</text>
</comment>
<sequence length="496" mass="56375">MKRGHPDDYSSDHRKGTHRVSDGSPNSPPSRYDSRKHDRYDSWSHKRRYSRHNSPRRYRYSRRGDSSSSSFSRSPSRNYRRHTIPAQSNDRSKQSSSSQNTKQTTDGRGWFQKSRFSGDVRPNDPLYGKRHPNTLEIIRFSKTLDNTLDSPPLDFSVGWSDLTQNSGTFQSPLERVNKLLACPRPDTCSEWWLKGTLVLMVLGIPRTWEPRRILFHLVEAHQKELDPTASPRLSRDDFSTLSKQLGICKFILQFGEQDNAINKLPTSYPKIGDDRMNGLEPEGMGLLVFESESKALDFWSTLGHVAITAYPYSMRICPDPSGWRIYAEALATFCSLEDDLDYGMLGGMLKNEASMDLLSVLTSKPTANVPQNAEKKPAIPTYITPFVSQEQQAQDIQQQLSKIGIRGMYHGPSKMMSIHFPTVKVLQTHMVGARVFIAPTGARVNACFLKLPDNKYIPIVRRNNLEHMSNVQGKLKEEKLLKFQPPTVGIITLNDL</sequence>
<evidence type="ECO:0000256" key="1">
    <source>
        <dbReference type="SAM" id="MobiDB-lite"/>
    </source>
</evidence>
<feature type="region of interest" description="Disordered" evidence="1">
    <location>
        <begin position="1"/>
        <end position="128"/>
    </location>
</feature>
<evidence type="ECO:0000313" key="3">
    <source>
        <dbReference type="Proteomes" id="UP001214638"/>
    </source>
</evidence>
<dbReference type="KEGG" id="bdw:94334684"/>
<feature type="compositionally biased region" description="Low complexity" evidence="1">
    <location>
        <begin position="66"/>
        <end position="77"/>
    </location>
</feature>
<feature type="compositionally biased region" description="Basic and acidic residues" evidence="1">
    <location>
        <begin position="32"/>
        <end position="44"/>
    </location>
</feature>
<feature type="compositionally biased region" description="Basic residues" evidence="1">
    <location>
        <begin position="45"/>
        <end position="61"/>
    </location>
</feature>
<dbReference type="AlphaFoldDB" id="A0AAD9PN01"/>
<evidence type="ECO:0000313" key="2">
    <source>
        <dbReference type="EMBL" id="KAK2197387.1"/>
    </source>
</evidence>
<name>A0AAD9PN01_9APIC</name>
<proteinExistence type="predicted"/>
<accession>A0AAD9PN01</accession>
<feature type="compositionally biased region" description="Basic and acidic residues" evidence="1">
    <location>
        <begin position="1"/>
        <end position="14"/>
    </location>
</feature>
<organism evidence="2 3">
    <name type="scientific">Babesia duncani</name>
    <dbReference type="NCBI Taxonomy" id="323732"/>
    <lineage>
        <taxon>Eukaryota</taxon>
        <taxon>Sar</taxon>
        <taxon>Alveolata</taxon>
        <taxon>Apicomplexa</taxon>
        <taxon>Aconoidasida</taxon>
        <taxon>Piroplasmida</taxon>
        <taxon>Babesiidae</taxon>
        <taxon>Babesia</taxon>
    </lineage>
</organism>
<dbReference type="Proteomes" id="UP001214638">
    <property type="component" value="Unassembled WGS sequence"/>
</dbReference>
<keyword evidence="3" id="KW-1185">Reference proteome</keyword>
<feature type="compositionally biased region" description="Low complexity" evidence="1">
    <location>
        <begin position="94"/>
        <end position="106"/>
    </location>
</feature>
<dbReference type="GeneID" id="94334684"/>
<dbReference type="RefSeq" id="XP_067804229.1">
    <property type="nucleotide sequence ID" value="XM_067945438.1"/>
</dbReference>
<dbReference type="EMBL" id="JALLKP010000001">
    <property type="protein sequence ID" value="KAK2197387.1"/>
    <property type="molecule type" value="Genomic_DNA"/>
</dbReference>